<sequence length="95" mass="10701">MASCLDLSPKCKKMAPFFTMSALNFLDHLNLSHNILSSKIPFGAQLQTFNSAAYNWNHDLCDGLFRTVLMRHITPKVHIGKKKKKKIGQGSYGFT</sequence>
<keyword evidence="1" id="KW-0808">Transferase</keyword>
<evidence type="ECO:0000313" key="1">
    <source>
        <dbReference type="EMBL" id="KAH7690672.1"/>
    </source>
</evidence>
<keyword evidence="2" id="KW-1185">Reference proteome</keyword>
<dbReference type="Proteomes" id="UP000827976">
    <property type="component" value="Chromosome 2"/>
</dbReference>
<gene>
    <name evidence="1" type="ORF">IHE45_02G064300</name>
</gene>
<dbReference type="EMBL" id="CM037012">
    <property type="protein sequence ID" value="KAH7690672.1"/>
    <property type="molecule type" value="Genomic_DNA"/>
</dbReference>
<reference evidence="2" key="1">
    <citation type="journal article" date="2022" name="Nat. Commun.">
        <title>Chromosome evolution and the genetic basis of agronomically important traits in greater yam.</title>
        <authorList>
            <person name="Bredeson J.V."/>
            <person name="Lyons J.B."/>
            <person name="Oniyinde I.O."/>
            <person name="Okereke N.R."/>
            <person name="Kolade O."/>
            <person name="Nnabue I."/>
            <person name="Nwadili C.O."/>
            <person name="Hribova E."/>
            <person name="Parker M."/>
            <person name="Nwogha J."/>
            <person name="Shu S."/>
            <person name="Carlson J."/>
            <person name="Kariba R."/>
            <person name="Muthemba S."/>
            <person name="Knop K."/>
            <person name="Barton G.J."/>
            <person name="Sherwood A.V."/>
            <person name="Lopez-Montes A."/>
            <person name="Asiedu R."/>
            <person name="Jamnadass R."/>
            <person name="Muchugi A."/>
            <person name="Goodstein D."/>
            <person name="Egesi C.N."/>
            <person name="Featherston J."/>
            <person name="Asfaw A."/>
            <person name="Simpson G.G."/>
            <person name="Dolezel J."/>
            <person name="Hendre P.S."/>
            <person name="Van Deynze A."/>
            <person name="Kumar P.L."/>
            <person name="Obidiegwu J.E."/>
            <person name="Bhattacharjee R."/>
            <person name="Rokhsar D.S."/>
        </authorList>
    </citation>
    <scope>NUCLEOTIDE SEQUENCE [LARGE SCALE GENOMIC DNA]</scope>
    <source>
        <strain evidence="2">cv. TDa95/00328</strain>
    </source>
</reference>
<accession>A0ACB7WQQ6</accession>
<proteinExistence type="predicted"/>
<organism evidence="1 2">
    <name type="scientific">Dioscorea alata</name>
    <name type="common">Purple yam</name>
    <dbReference type="NCBI Taxonomy" id="55571"/>
    <lineage>
        <taxon>Eukaryota</taxon>
        <taxon>Viridiplantae</taxon>
        <taxon>Streptophyta</taxon>
        <taxon>Embryophyta</taxon>
        <taxon>Tracheophyta</taxon>
        <taxon>Spermatophyta</taxon>
        <taxon>Magnoliopsida</taxon>
        <taxon>Liliopsida</taxon>
        <taxon>Dioscoreales</taxon>
        <taxon>Dioscoreaceae</taxon>
        <taxon>Dioscorea</taxon>
    </lineage>
</organism>
<evidence type="ECO:0000313" key="2">
    <source>
        <dbReference type="Proteomes" id="UP000827976"/>
    </source>
</evidence>
<dbReference type="EC" id="2.7.11.1" evidence="1"/>
<keyword evidence="1" id="KW-0723">Serine/threonine-protein kinase</keyword>
<keyword evidence="1" id="KW-0418">Kinase</keyword>
<protein>
    <submittedName>
        <fullName evidence="1">Non-specific serine/threonine protein kinase protein</fullName>
        <ecNumber evidence="1">2.7.11.1</ecNumber>
    </submittedName>
</protein>
<name>A0ACB7WQQ6_DIOAL</name>
<comment type="caution">
    <text evidence="1">The sequence shown here is derived from an EMBL/GenBank/DDBJ whole genome shotgun (WGS) entry which is preliminary data.</text>
</comment>